<dbReference type="Pfam" id="PF17962">
    <property type="entry name" value="bMG6"/>
    <property type="match status" value="1"/>
</dbReference>
<dbReference type="GO" id="GO:0005615">
    <property type="term" value="C:extracellular space"/>
    <property type="evidence" value="ECO:0007669"/>
    <property type="project" value="InterPro"/>
</dbReference>
<dbReference type="Pfam" id="PF07678">
    <property type="entry name" value="TED_complement"/>
    <property type="match status" value="1"/>
</dbReference>
<dbReference type="InterPro" id="IPR002890">
    <property type="entry name" value="MG2"/>
</dbReference>
<evidence type="ECO:0000313" key="6">
    <source>
        <dbReference type="EMBL" id="SDH39346.1"/>
    </source>
</evidence>
<evidence type="ECO:0000256" key="2">
    <source>
        <dbReference type="ARBA" id="ARBA00022729"/>
    </source>
</evidence>
<dbReference type="InterPro" id="IPR041203">
    <property type="entry name" value="Bact_A2M_MG5"/>
</dbReference>
<dbReference type="SMART" id="SM01360">
    <property type="entry name" value="A2M"/>
    <property type="match status" value="1"/>
</dbReference>
<name>A0A1G8C1J1_9FLAO</name>
<evidence type="ECO:0008006" key="8">
    <source>
        <dbReference type="Google" id="ProtNLM"/>
    </source>
</evidence>
<dbReference type="InterPro" id="IPR011625">
    <property type="entry name" value="A2M_N_BRD"/>
</dbReference>
<dbReference type="PROSITE" id="PS51257">
    <property type="entry name" value="PROKAR_LIPOPROTEIN"/>
    <property type="match status" value="1"/>
</dbReference>
<dbReference type="PANTHER" id="PTHR40094:SF1">
    <property type="entry name" value="UBIQUITIN DOMAIN-CONTAINING PROTEIN"/>
    <property type="match status" value="1"/>
</dbReference>
<dbReference type="InterPro" id="IPR021868">
    <property type="entry name" value="Alpha_2_Macroglob_MG3"/>
</dbReference>
<dbReference type="InterPro" id="IPR041462">
    <property type="entry name" value="Bact_A2M_MG6"/>
</dbReference>
<evidence type="ECO:0000313" key="7">
    <source>
        <dbReference type="Proteomes" id="UP000243588"/>
    </source>
</evidence>
<dbReference type="Pfam" id="PF11974">
    <property type="entry name" value="bMG3"/>
    <property type="match status" value="1"/>
</dbReference>
<proteinExistence type="inferred from homology"/>
<dbReference type="RefSeq" id="WP_090405598.1">
    <property type="nucleotide sequence ID" value="NZ_FNDQ01000003.1"/>
</dbReference>
<dbReference type="GO" id="GO:0004866">
    <property type="term" value="F:endopeptidase inhibitor activity"/>
    <property type="evidence" value="ECO:0007669"/>
    <property type="project" value="InterPro"/>
</dbReference>
<keyword evidence="7" id="KW-1185">Reference proteome</keyword>
<evidence type="ECO:0000256" key="3">
    <source>
        <dbReference type="SAM" id="SignalP"/>
    </source>
</evidence>
<evidence type="ECO:0000256" key="1">
    <source>
        <dbReference type="ARBA" id="ARBA00010556"/>
    </source>
</evidence>
<feature type="chain" id="PRO_5017452590" description="Alpha-2-macroglobulin family N-terminal region" evidence="3">
    <location>
        <begin position="22"/>
        <end position="1841"/>
    </location>
</feature>
<dbReference type="Gene3D" id="1.50.10.20">
    <property type="match status" value="1"/>
</dbReference>
<dbReference type="CDD" id="cd02891">
    <property type="entry name" value="A2M_like"/>
    <property type="match status" value="1"/>
</dbReference>
<dbReference type="Pfam" id="PF01835">
    <property type="entry name" value="MG2"/>
    <property type="match status" value="1"/>
</dbReference>
<dbReference type="STRING" id="702745.SAMN05421818_10377"/>
<sequence length="1841" mass="206318">MRIRKLLLVFCCMLFVLQSCKKDKGEHLNLSNPKLFSEYILGFTSGIISTKSPIDINIPTNWKNWTPNEELDNSLFTITPAIKGNVYYLANDVIRFQPSERLKQDEKYHITFHLNKVVDTEEALKDFTFMLMTVPQIFSTELTDLQSINDDEYTLNGTINSSDFITTEDIKKVVSATQEKQKLDINFTSDDKTEAKEFPFTINKIKRNTEESTVSVEINGKAVKANQKTTENYIIPKKDKFYSFKATPVPNDSQSFWLNFSNPLKKNQDFEGLIDLDNSDAKLTFSTDGNVLKVYSDKPFLETVNLRVFAGIEDNKGNKTEKTEKYELKFGILKPDVQLLKNGTILPSSENLKVNFQATTLNAVDVKVYKIYENNILQFLQENNIDGKYSLYKVADPIAKTTIKLTNADPKALLRYNSYALDLSTLITPDPGAIYRVEFSFKKSYSLYNCPANELENTQDNDEEEDIFTQDLEDDDEDYYYYYFDWNEKDNPCSDSYYYYHEKPATNILASDLGVIIKGGNNNVYTTIVTNLLTTDPVGAATVEFYTFKQQLITSSKTDNTGILTVNLQNKKPAFAIVRSDKNTTYVKIDGANALSMSNYDVDGSSLQKGINGYIYGERGVWRPGDNIYLDFILDDLANPIPSNHPIKLTFSDPFGKVVDQIVLKKNKTNHYSFNLKTNTESPTGNWQAVINIGGAKFYKQVKIETIKPNRLKIKNNIEGKTIKNNNNQVIVDYNVQWLQGSIARNLKADVVLKLIPQTTTFKDYKNYRFDNSLSSSGSQEINAFAGSTNNEGDFAFPVNLNNVPQNAGMLKAIFTTKVYENGGDMSTDVSTATISPYHTYVGIKAPEANKYGYYETDKPLNFNLITVNDSGIPTSGEIDVTVYRRKGYWWWGSNNEGASSYSSSNYYSVYKATSTISTKNKGQANYSITVPEQDWGTYEIVATDKHGKHIASSTFYVDWPYWSAKTKHSQGKEAISLAIATDKKDYNTGEKVKISFPSSEDGRALISVENGSSVLETHWVKTQKGETTFELTTTDAMSPNIYLNITAIQPHASTLNNSPIRMYGISAINVFNKKTKLEPEIIMPDKLKPEEEFTLKVKEKNGKNMSYTIAIVEDGLLDLTRFKTPTPWNTFYSKAALGVRTWDVFDDVIGAYGGAINQVFSIGGDEDLGAGQVKKANRFKPVVIHLGPFELGTGKTANHKVKLPKYIGSVRTMVVASDINNKAYGSTDKTVKVNNPLMILGSLPRRAVPGEKITLPVTVFAMENHVKNVTVKVKVDDKFRLETSAIQELSFTEPDEKIAYFDLEVLQKTGVSKIEIEAASGKEKATYVVELDVINPNPITVNSKSVIIEPNSSASLDWEKFGITGSNKATLELSTFPGINLTSRLNYLIGYPHGCSEQITSGVFPQLFLSDFVNLSKTKKENVQRNINEGLKQLAQRQLSDGSFRYWSSDSYSDDWTTSYILHFFLAAEKKGYALPVGSKTNAITYQQKATRQWSFNSRSANDFAQAYRLYTLALAGNADLASMNRLRETNGISTNAKLRLAAAYALAGQKDAANKLIANAKISENANTNYYYYGSFERNLAMALETYVLTKSNKNTANEYAIELANRLGSNSWMSTQTTAFSLLAISSYVYVQGNKSKEGIAVDYTFNNSASNINTKTDFYEKELSPINQTNAINIKNNNSSTVYARVAYSGILPVGKENVEESKLSIKSLYQTTSGQPINPTQLQQGTEFVAYITITNTSAMNVNNVALTQIVPSGWEIVNLRYTDAGGNNNSVQHTDIRDDRSQFYFSLPSRSSKTLKVVLNASYLGNYYMPGIFAEAMYDNTYRSRTAGQWIQVVK</sequence>
<feature type="signal peptide" evidence="3">
    <location>
        <begin position="1"/>
        <end position="21"/>
    </location>
</feature>
<dbReference type="InterPro" id="IPR008930">
    <property type="entry name" value="Terpenoid_cyclase/PrenylTrfase"/>
</dbReference>
<dbReference type="InterPro" id="IPR001599">
    <property type="entry name" value="Macroglobln_a2"/>
</dbReference>
<dbReference type="Pfam" id="PF07703">
    <property type="entry name" value="A2M_BRD"/>
    <property type="match status" value="1"/>
</dbReference>
<evidence type="ECO:0000259" key="5">
    <source>
        <dbReference type="SMART" id="SM01360"/>
    </source>
</evidence>
<dbReference type="Pfam" id="PF17973">
    <property type="entry name" value="bMG10"/>
    <property type="match status" value="1"/>
</dbReference>
<dbReference type="Pfam" id="PF17972">
    <property type="entry name" value="bMG5"/>
    <property type="match status" value="1"/>
</dbReference>
<gene>
    <name evidence="6" type="ORF">SAMN05421818_10377</name>
</gene>
<accession>A0A1G8C1J1</accession>
<dbReference type="InterPro" id="IPR047565">
    <property type="entry name" value="Alpha-macroglob_thiol-ester_cl"/>
</dbReference>
<dbReference type="EMBL" id="FNDQ01000003">
    <property type="protein sequence ID" value="SDH39346.1"/>
    <property type="molecule type" value="Genomic_DNA"/>
</dbReference>
<protein>
    <recommendedName>
        <fullName evidence="8">Alpha-2-macroglobulin family N-terminal region</fullName>
    </recommendedName>
</protein>
<comment type="similarity">
    <text evidence="1">Belongs to the protease inhibitor I39 (alpha-2-macroglobulin) family. Bacterial alpha-2-macroglobulin subfamily.</text>
</comment>
<dbReference type="InterPro" id="IPR011626">
    <property type="entry name" value="Alpha-macroglobulin_TED"/>
</dbReference>
<feature type="domain" description="Alpha-2-macroglobulin bait region" evidence="4">
    <location>
        <begin position="978"/>
        <end position="1120"/>
    </location>
</feature>
<dbReference type="SUPFAM" id="SSF48239">
    <property type="entry name" value="Terpenoid cyclases/Protein prenyltransferases"/>
    <property type="match status" value="1"/>
</dbReference>
<dbReference type="Proteomes" id="UP000243588">
    <property type="component" value="Unassembled WGS sequence"/>
</dbReference>
<organism evidence="6 7">
    <name type="scientific">Myroides phaeus</name>
    <dbReference type="NCBI Taxonomy" id="702745"/>
    <lineage>
        <taxon>Bacteria</taxon>
        <taxon>Pseudomonadati</taxon>
        <taxon>Bacteroidota</taxon>
        <taxon>Flavobacteriia</taxon>
        <taxon>Flavobacteriales</taxon>
        <taxon>Flavobacteriaceae</taxon>
        <taxon>Myroides</taxon>
    </lineage>
</organism>
<dbReference type="PANTHER" id="PTHR40094">
    <property type="entry name" value="ALPHA-2-MACROGLOBULIN HOMOLOG"/>
    <property type="match status" value="1"/>
</dbReference>
<dbReference type="SMART" id="SM01359">
    <property type="entry name" value="A2M_N_2"/>
    <property type="match status" value="1"/>
</dbReference>
<dbReference type="InterPro" id="IPR051802">
    <property type="entry name" value="YfhM-like"/>
</dbReference>
<evidence type="ECO:0000259" key="4">
    <source>
        <dbReference type="SMART" id="SM01359"/>
    </source>
</evidence>
<dbReference type="Gene3D" id="2.60.40.1930">
    <property type="match status" value="1"/>
</dbReference>
<keyword evidence="2 3" id="KW-0732">Signal</keyword>
<dbReference type="Pfam" id="PF00207">
    <property type="entry name" value="A2M"/>
    <property type="match status" value="1"/>
</dbReference>
<dbReference type="InterPro" id="IPR041246">
    <property type="entry name" value="Bact_MG10"/>
</dbReference>
<dbReference type="SMART" id="SM01419">
    <property type="entry name" value="Thiol-ester_cl"/>
    <property type="match status" value="1"/>
</dbReference>
<reference evidence="7" key="1">
    <citation type="submission" date="2016-10" db="EMBL/GenBank/DDBJ databases">
        <authorList>
            <person name="Varghese N."/>
            <person name="Submissions S."/>
        </authorList>
    </citation>
    <scope>NUCLEOTIDE SEQUENCE [LARGE SCALE GENOMIC DNA]</scope>
    <source>
        <strain evidence="7">DSM 23313</strain>
    </source>
</reference>
<feature type="domain" description="Alpha-2-macroglobulin" evidence="5">
    <location>
        <begin position="1183"/>
        <end position="1274"/>
    </location>
</feature>